<protein>
    <submittedName>
        <fullName evidence="3">Uncharacterized protein</fullName>
    </submittedName>
</protein>
<organism evidence="3 4">
    <name type="scientific">Rhodococcus rhodochrous J45</name>
    <dbReference type="NCBI Taxonomy" id="935266"/>
    <lineage>
        <taxon>Bacteria</taxon>
        <taxon>Bacillati</taxon>
        <taxon>Actinomycetota</taxon>
        <taxon>Actinomycetes</taxon>
        <taxon>Mycobacteriales</taxon>
        <taxon>Nocardiaceae</taxon>
        <taxon>Rhodococcus</taxon>
    </lineage>
</organism>
<dbReference type="Proteomes" id="UP000317573">
    <property type="component" value="Unassembled WGS sequence"/>
</dbReference>
<dbReference type="SUPFAM" id="SSF101898">
    <property type="entry name" value="NHL repeat"/>
    <property type="match status" value="1"/>
</dbReference>
<comment type="caution">
    <text evidence="3">The sequence shown here is derived from an EMBL/GenBank/DDBJ whole genome shotgun (WGS) entry which is preliminary data.</text>
</comment>
<name>A0A562EMP7_RHORH</name>
<dbReference type="Gene3D" id="2.120.10.30">
    <property type="entry name" value="TolB, C-terminal domain"/>
    <property type="match status" value="1"/>
</dbReference>
<dbReference type="AlphaFoldDB" id="A0A562EMP7"/>
<sequence length="330" mass="32564">MAVHGMGKLLLCTAVAVAIASASVSTAHAQDATVTYTQSTILTLTGGERARDVAVDDHGNTMVLVGLRTGGARITHIGADGTSWGVAVPARGGGNGIALANDGTIFYTSGSSLSGTGVGPGSVTRIAPGGGSEQVLHNVFNPCDVATYETEFVVLDCGTGNGDAQVIRADIVSGSSIQAVAGLVQPRSVDLDQDGNILVAEAGIGDGNSTLVTVARDGTRTDIAVPGFDPLGVAAAADGTPVLAGAAGNTPQVIRLAADGTRTVVSVAGLVYSTGVAVDPSDAITVSYLEGSSTTSASHVVRLVPNPVPEPEPEPVPQPAPGFGSSGSSG</sequence>
<feature type="chain" id="PRO_5022150718" evidence="2">
    <location>
        <begin position="30"/>
        <end position="330"/>
    </location>
</feature>
<proteinExistence type="predicted"/>
<keyword evidence="2" id="KW-0732">Signal</keyword>
<evidence type="ECO:0000256" key="2">
    <source>
        <dbReference type="SAM" id="SignalP"/>
    </source>
</evidence>
<evidence type="ECO:0000256" key="1">
    <source>
        <dbReference type="SAM" id="MobiDB-lite"/>
    </source>
</evidence>
<dbReference type="InterPro" id="IPR011042">
    <property type="entry name" value="6-blade_b-propeller_TolB-like"/>
</dbReference>
<evidence type="ECO:0000313" key="3">
    <source>
        <dbReference type="EMBL" id="TWH23280.1"/>
    </source>
</evidence>
<dbReference type="EMBL" id="VLJT01000010">
    <property type="protein sequence ID" value="TWH23280.1"/>
    <property type="molecule type" value="Genomic_DNA"/>
</dbReference>
<feature type="region of interest" description="Disordered" evidence="1">
    <location>
        <begin position="305"/>
        <end position="330"/>
    </location>
</feature>
<gene>
    <name evidence="3" type="ORF">L618_001300001150</name>
</gene>
<evidence type="ECO:0000313" key="4">
    <source>
        <dbReference type="Proteomes" id="UP000317573"/>
    </source>
</evidence>
<feature type="compositionally biased region" description="Pro residues" evidence="1">
    <location>
        <begin position="306"/>
        <end position="320"/>
    </location>
</feature>
<accession>A0A562EMP7</accession>
<feature type="signal peptide" evidence="2">
    <location>
        <begin position="1"/>
        <end position="29"/>
    </location>
</feature>
<reference evidence="3 4" key="1">
    <citation type="submission" date="2019-07" db="EMBL/GenBank/DDBJ databases">
        <title>Genome sequencing of lignin-degrading bacterial isolates.</title>
        <authorList>
            <person name="Gladden J."/>
        </authorList>
    </citation>
    <scope>NUCLEOTIDE SEQUENCE [LARGE SCALE GENOMIC DNA]</scope>
    <source>
        <strain evidence="3 4">J45</strain>
    </source>
</reference>